<dbReference type="Proteomes" id="UP000321514">
    <property type="component" value="Unassembled WGS sequence"/>
</dbReference>
<keyword evidence="7" id="KW-0963">Cytoplasm</keyword>
<dbReference type="Pfam" id="PF00709">
    <property type="entry name" value="Adenylsucc_synt"/>
    <property type="match status" value="1"/>
</dbReference>
<keyword evidence="3 7" id="KW-0547">Nucleotide-binding</keyword>
<comment type="function">
    <text evidence="7">Plays an important role in the de novo pathway of purine nucleotide biosynthesis. Catalyzes the first committed step in the biosynthesis of AMP from IMP.</text>
</comment>
<dbReference type="GO" id="GO:0005737">
    <property type="term" value="C:cytoplasm"/>
    <property type="evidence" value="ECO:0007669"/>
    <property type="project" value="UniProtKB-SubCell"/>
</dbReference>
<evidence type="ECO:0000256" key="2">
    <source>
        <dbReference type="ARBA" id="ARBA00022723"/>
    </source>
</evidence>
<feature type="binding site" evidence="7">
    <location>
        <begin position="352"/>
        <end position="354"/>
    </location>
    <ligand>
        <name>GTP</name>
        <dbReference type="ChEBI" id="CHEBI:37565"/>
    </ligand>
</feature>
<keyword evidence="5 7" id="KW-0460">Magnesium</keyword>
<feature type="binding site" evidence="7">
    <location>
        <position position="17"/>
    </location>
    <ligand>
        <name>Mg(2+)</name>
        <dbReference type="ChEBI" id="CHEBI:18420"/>
    </ligand>
</feature>
<dbReference type="RefSeq" id="WP_074957841.1">
    <property type="nucleotide sequence ID" value="NZ_BJXR01000037.1"/>
</dbReference>
<feature type="binding site" evidence="7">
    <location>
        <begin position="450"/>
        <end position="452"/>
    </location>
    <ligand>
        <name>GTP</name>
        <dbReference type="ChEBI" id="CHEBI:37565"/>
    </ligand>
</feature>
<evidence type="ECO:0000256" key="5">
    <source>
        <dbReference type="ARBA" id="ARBA00022842"/>
    </source>
</evidence>
<reference evidence="8 11" key="2">
    <citation type="submission" date="2019-07" db="EMBL/GenBank/DDBJ databases">
        <title>Whole genome shotgun sequence of Myxococcus fulvus NBRC 100333.</title>
        <authorList>
            <person name="Hosoyama A."/>
            <person name="Uohara A."/>
            <person name="Ohji S."/>
            <person name="Ichikawa N."/>
        </authorList>
    </citation>
    <scope>NUCLEOTIDE SEQUENCE [LARGE SCALE GENOMIC DNA]</scope>
    <source>
        <strain evidence="8 11">NBRC 100333</strain>
    </source>
</reference>
<feature type="active site" description="Proton acceptor" evidence="7">
    <location>
        <position position="17"/>
    </location>
</feature>
<dbReference type="InterPro" id="IPR001114">
    <property type="entry name" value="Adenylosuccinate_synthetase"/>
</dbReference>
<keyword evidence="2 7" id="KW-0479">Metal-binding</keyword>
<comment type="cofactor">
    <cofactor evidence="7">
        <name>Mg(2+)</name>
        <dbReference type="ChEBI" id="CHEBI:18420"/>
    </cofactor>
    <text evidence="7">Binds 1 Mg(2+) ion per subunit.</text>
</comment>
<evidence type="ECO:0000256" key="1">
    <source>
        <dbReference type="ARBA" id="ARBA00022598"/>
    </source>
</evidence>
<keyword evidence="6 7" id="KW-0342">GTP-binding</keyword>
<dbReference type="GO" id="GO:0000287">
    <property type="term" value="F:magnesium ion binding"/>
    <property type="evidence" value="ECO:0007669"/>
    <property type="project" value="UniProtKB-UniRule"/>
</dbReference>
<dbReference type="Gene3D" id="3.40.440.10">
    <property type="entry name" value="Adenylosuccinate Synthetase, subunit A, domain 1"/>
    <property type="match status" value="1"/>
</dbReference>
<dbReference type="GO" id="GO:0004019">
    <property type="term" value="F:adenylosuccinate synthase activity"/>
    <property type="evidence" value="ECO:0007669"/>
    <property type="project" value="UniProtKB-UniRule"/>
</dbReference>
<name>A0A511T7J5_MYXFU</name>
<comment type="subcellular location">
    <subcellularLocation>
        <location evidence="7">Cytoplasm</location>
    </subcellularLocation>
</comment>
<evidence type="ECO:0000313" key="11">
    <source>
        <dbReference type="Proteomes" id="UP000321514"/>
    </source>
</evidence>
<dbReference type="SUPFAM" id="SSF52540">
    <property type="entry name" value="P-loop containing nucleoside triphosphate hydrolases"/>
    <property type="match status" value="1"/>
</dbReference>
<evidence type="ECO:0000256" key="6">
    <source>
        <dbReference type="ARBA" id="ARBA00023134"/>
    </source>
</evidence>
<evidence type="ECO:0000313" key="10">
    <source>
        <dbReference type="Proteomes" id="UP000183760"/>
    </source>
</evidence>
<keyword evidence="10" id="KW-1185">Reference proteome</keyword>
<dbReference type="HAMAP" id="MF_00011">
    <property type="entry name" value="Adenylosucc_synth"/>
    <property type="match status" value="1"/>
</dbReference>
<comment type="similarity">
    <text evidence="7">Belongs to the adenylosuccinate synthetase family.</text>
</comment>
<dbReference type="GO" id="GO:0005525">
    <property type="term" value="F:GTP binding"/>
    <property type="evidence" value="ECO:0007669"/>
    <property type="project" value="UniProtKB-UniRule"/>
</dbReference>
<feature type="active site" description="Proton donor" evidence="7">
    <location>
        <position position="47"/>
    </location>
</feature>
<evidence type="ECO:0000256" key="4">
    <source>
        <dbReference type="ARBA" id="ARBA00022755"/>
    </source>
</evidence>
<evidence type="ECO:0000256" key="3">
    <source>
        <dbReference type="ARBA" id="ARBA00022741"/>
    </source>
</evidence>
<organism evidence="8 11">
    <name type="scientific">Myxococcus fulvus</name>
    <dbReference type="NCBI Taxonomy" id="33"/>
    <lineage>
        <taxon>Bacteria</taxon>
        <taxon>Pseudomonadati</taxon>
        <taxon>Myxococcota</taxon>
        <taxon>Myxococcia</taxon>
        <taxon>Myxococcales</taxon>
        <taxon>Cystobacterineae</taxon>
        <taxon>Myxococcaceae</taxon>
        <taxon>Myxococcus</taxon>
    </lineage>
</organism>
<dbReference type="EMBL" id="FOIB01000010">
    <property type="protein sequence ID" value="SEU35411.1"/>
    <property type="molecule type" value="Genomic_DNA"/>
</dbReference>
<accession>A0A511T7J5</accession>
<dbReference type="InterPro" id="IPR042110">
    <property type="entry name" value="Adenylosuccinate_synth_dom2"/>
</dbReference>
<dbReference type="SMART" id="SM00788">
    <property type="entry name" value="Adenylsucc_synt"/>
    <property type="match status" value="1"/>
</dbReference>
<dbReference type="InterPro" id="IPR042111">
    <property type="entry name" value="Adenylosuccinate_synth_dom3"/>
</dbReference>
<keyword evidence="1 7" id="KW-0436">Ligase</keyword>
<dbReference type="InterPro" id="IPR042109">
    <property type="entry name" value="Adenylosuccinate_synth_dom1"/>
</dbReference>
<dbReference type="EMBL" id="BJXR01000037">
    <property type="protein sequence ID" value="GEN10134.1"/>
    <property type="molecule type" value="Genomic_DNA"/>
</dbReference>
<reference evidence="9 10" key="1">
    <citation type="submission" date="2016-10" db="EMBL/GenBank/DDBJ databases">
        <authorList>
            <person name="Varghese N."/>
            <person name="Submissions S."/>
        </authorList>
    </citation>
    <scope>NUCLEOTIDE SEQUENCE [LARGE SCALE GENOMIC DNA]</scope>
    <source>
        <strain evidence="9 10">DSM 16525</strain>
    </source>
</reference>
<dbReference type="STRING" id="1334629.MFUL124B02_14690"/>
<dbReference type="PANTHER" id="PTHR11846:SF0">
    <property type="entry name" value="ADENYLOSUCCINATE SYNTHETASE"/>
    <property type="match status" value="1"/>
</dbReference>
<protein>
    <recommendedName>
        <fullName evidence="7">Adenylosuccinate synthetase</fullName>
        <shortName evidence="7">AMPSase</shortName>
        <shortName evidence="7">AdSS</shortName>
        <ecNumber evidence="7">6.3.4.4</ecNumber>
    </recommendedName>
    <alternativeName>
        <fullName evidence="7">IMP--aspartate ligase</fullName>
    </alternativeName>
</protein>
<keyword evidence="4 7" id="KW-0658">Purine biosynthesis</keyword>
<proteinExistence type="inferred from homology"/>
<feature type="binding site" evidence="7">
    <location>
        <position position="46"/>
    </location>
    <ligand>
        <name>Mg(2+)</name>
        <dbReference type="ChEBI" id="CHEBI:18420"/>
    </ligand>
</feature>
<feature type="binding site" description="in other chain" evidence="7">
    <location>
        <position position="260"/>
    </location>
    <ligand>
        <name>IMP</name>
        <dbReference type="ChEBI" id="CHEBI:58053"/>
        <note>ligand shared between dimeric partners</note>
    </ligand>
</feature>
<dbReference type="Proteomes" id="UP000183760">
    <property type="component" value="Unassembled WGS sequence"/>
</dbReference>
<dbReference type="GO" id="GO:0046040">
    <property type="term" value="P:IMP metabolic process"/>
    <property type="evidence" value="ECO:0007669"/>
    <property type="project" value="TreeGrafter"/>
</dbReference>
<dbReference type="InterPro" id="IPR027417">
    <property type="entry name" value="P-loop_NTPase"/>
</dbReference>
<comment type="catalytic activity">
    <reaction evidence="7">
        <text>IMP + L-aspartate + GTP = N(6)-(1,2-dicarboxyethyl)-AMP + GDP + phosphate + 2 H(+)</text>
        <dbReference type="Rhea" id="RHEA:15753"/>
        <dbReference type="ChEBI" id="CHEBI:15378"/>
        <dbReference type="ChEBI" id="CHEBI:29991"/>
        <dbReference type="ChEBI" id="CHEBI:37565"/>
        <dbReference type="ChEBI" id="CHEBI:43474"/>
        <dbReference type="ChEBI" id="CHEBI:57567"/>
        <dbReference type="ChEBI" id="CHEBI:58053"/>
        <dbReference type="ChEBI" id="CHEBI:58189"/>
        <dbReference type="EC" id="6.3.4.4"/>
    </reaction>
</comment>
<comment type="pathway">
    <text evidence="7">Purine metabolism; AMP biosynthesis via de novo pathway; AMP from IMP: step 1/2.</text>
</comment>
<dbReference type="Gene3D" id="3.90.170.10">
    <property type="entry name" value="Adenylosuccinate Synthetase, subunit A, domain 3"/>
    <property type="match status" value="1"/>
</dbReference>
<dbReference type="GO" id="GO:0044208">
    <property type="term" value="P:'de novo' AMP biosynthetic process"/>
    <property type="evidence" value="ECO:0007669"/>
    <property type="project" value="UniProtKB-UniRule"/>
</dbReference>
<dbReference type="AlphaFoldDB" id="A0A511T7J5"/>
<comment type="caution">
    <text evidence="8">The sequence shown here is derived from an EMBL/GenBank/DDBJ whole genome shotgun (WGS) entry which is preliminary data.</text>
</comment>
<feature type="binding site" description="in other chain" evidence="7">
    <location>
        <position position="245"/>
    </location>
    <ligand>
        <name>IMP</name>
        <dbReference type="ChEBI" id="CHEBI:58053"/>
        <note>ligand shared between dimeric partners</note>
    </ligand>
</feature>
<dbReference type="EC" id="6.3.4.4" evidence="7"/>
<evidence type="ECO:0000313" key="9">
    <source>
        <dbReference type="EMBL" id="SEU35411.1"/>
    </source>
</evidence>
<evidence type="ECO:0000256" key="7">
    <source>
        <dbReference type="HAMAP-Rule" id="MF_00011"/>
    </source>
</evidence>
<feature type="binding site" evidence="7">
    <location>
        <begin position="46"/>
        <end position="48"/>
    </location>
    <ligand>
        <name>GTP</name>
        <dbReference type="ChEBI" id="CHEBI:37565"/>
    </ligand>
</feature>
<comment type="subunit">
    <text evidence="7">Homodimer.</text>
</comment>
<dbReference type="OrthoDB" id="3959406at2"/>
<comment type="caution">
    <text evidence="7">Lacks conserved residue(s) required for the propagation of feature annotation.</text>
</comment>
<gene>
    <name evidence="8" type="primary">purA_2</name>
    <name evidence="7" type="synonym">purA</name>
    <name evidence="8" type="ORF">MFU01_51710</name>
    <name evidence="9" type="ORF">SAMN05443572_110270</name>
</gene>
<sequence>MSASRAAHIVVDLGFGDAGKGTLTDWLTRRHDARLVVRFNGGAQAGHNVVTEDGRHHTFSQFGAGTFVPDVWTHLAHSTVFHPLALRVEARYLAERGVPDALSRVTVSERARVITPFHQAAGRLRELARGAARHGTCGVGVGETVRDALAHPQDTVLAGDLRDAGGLVRKARAAQERLRTELAEVLRVTEGLVDAAPERAMLEDSGVSARWAEAVGTIEPLERVVVDEWLGRRLRAGTTLFEGAQGVLLDEWRGFHPHTTWSTCTFEPALALLREHGFEGEVHRLGVLRAYATRHGEGPLPTEDASLAPSLPEPHNVADGWQGGFRVGAFDAVLGRYALDVCGGVDALAVTHLDRLTSRWPVCDAYRAALGRHGSDEPLVREAPGAERITALRPSRSERDLDWQARLTQALSRCMPEPRTLELGEDPEVRVERFLGWVEAALGARVTVASRGPTAGDKQPRG</sequence>
<dbReference type="Gene3D" id="1.10.300.10">
    <property type="entry name" value="Adenylosuccinate Synthetase, subunit A, domain 2"/>
    <property type="match status" value="1"/>
</dbReference>
<dbReference type="UniPathway" id="UPA00075">
    <property type="reaction ID" value="UER00335"/>
</dbReference>
<dbReference type="PANTHER" id="PTHR11846">
    <property type="entry name" value="ADENYLOSUCCINATE SYNTHETASE"/>
    <property type="match status" value="1"/>
</dbReference>
<evidence type="ECO:0000313" key="8">
    <source>
        <dbReference type="EMBL" id="GEN10134.1"/>
    </source>
</evidence>